<feature type="transmembrane region" description="Helical" evidence="2">
    <location>
        <begin position="76"/>
        <end position="99"/>
    </location>
</feature>
<feature type="transmembrane region" description="Helical" evidence="2">
    <location>
        <begin position="35"/>
        <end position="56"/>
    </location>
</feature>
<dbReference type="EMBL" id="JTHE02000003">
    <property type="protein sequence ID" value="NEV69826.1"/>
    <property type="molecule type" value="Genomic_DNA"/>
</dbReference>
<reference evidence="3" key="1">
    <citation type="submission" date="2014-11" db="EMBL/GenBank/DDBJ databases">
        <authorList>
            <person name="Malar M.C."/>
            <person name="Sen D."/>
            <person name="Tripathy S."/>
        </authorList>
    </citation>
    <scope>NUCLEOTIDE SEQUENCE</scope>
    <source>
        <strain evidence="3">BDU141951</strain>
    </source>
</reference>
<dbReference type="PANTHER" id="PTHR35733">
    <property type="entry name" value="OS02G0307800 PROTEIN"/>
    <property type="match status" value="1"/>
</dbReference>
<feature type="region of interest" description="Disordered" evidence="1">
    <location>
        <begin position="1"/>
        <end position="21"/>
    </location>
</feature>
<feature type="compositionally biased region" description="Polar residues" evidence="1">
    <location>
        <begin position="1"/>
        <end position="13"/>
    </location>
</feature>
<reference evidence="3" key="2">
    <citation type="journal article" date="2015" name="Genome Announc.">
        <title>Draft Genome Sequence of Filamentous Marine Cyanobacterium Lyngbya confervoides Strain BDU141951.</title>
        <authorList>
            <person name="Chandrababunaidu M.M."/>
            <person name="Sen D."/>
            <person name="Tripathy S."/>
        </authorList>
    </citation>
    <scope>NUCLEOTIDE SEQUENCE</scope>
    <source>
        <strain evidence="3">BDU141951</strain>
    </source>
</reference>
<accession>A0A0C1Y7D8</accession>
<organism evidence="3">
    <name type="scientific">Lyngbya confervoides BDU141951</name>
    <dbReference type="NCBI Taxonomy" id="1574623"/>
    <lineage>
        <taxon>Bacteria</taxon>
        <taxon>Bacillati</taxon>
        <taxon>Cyanobacteriota</taxon>
        <taxon>Cyanophyceae</taxon>
        <taxon>Oscillatoriophycideae</taxon>
        <taxon>Oscillatoriales</taxon>
        <taxon>Microcoleaceae</taxon>
        <taxon>Lyngbya</taxon>
    </lineage>
</organism>
<gene>
    <name evidence="3" type="ORF">QQ91_022275</name>
</gene>
<evidence type="ECO:0000256" key="1">
    <source>
        <dbReference type="SAM" id="MobiDB-lite"/>
    </source>
</evidence>
<dbReference type="AlphaFoldDB" id="A0A0C1Y7D8"/>
<comment type="caution">
    <text evidence="3">The sequence shown here is derived from an EMBL/GenBank/DDBJ whole genome shotgun (WGS) entry which is preliminary data.</text>
</comment>
<evidence type="ECO:0000256" key="2">
    <source>
        <dbReference type="SAM" id="Phobius"/>
    </source>
</evidence>
<dbReference type="PANTHER" id="PTHR35733:SF1">
    <property type="entry name" value="OS02G0307800 PROTEIN"/>
    <property type="match status" value="1"/>
</dbReference>
<sequence length="123" mass="12911">MSTPATPSKTDSATAPPAENPLSTKRILRAFTGSMMAAVFAMLFYKMLVAIATSFANKPVTSDNITVINLSAAVRTLVMGSITLGAGVFAISAIGLFLLGLQMIWQRANDPSDAETTTPEAQD</sequence>
<evidence type="ECO:0000313" key="3">
    <source>
        <dbReference type="EMBL" id="NEV69826.1"/>
    </source>
</evidence>
<keyword evidence="2" id="KW-0472">Membrane</keyword>
<keyword evidence="2" id="KW-0812">Transmembrane</keyword>
<dbReference type="Pfam" id="PF11282">
    <property type="entry name" value="DUF3082"/>
    <property type="match status" value="1"/>
</dbReference>
<dbReference type="InterPro" id="IPR021434">
    <property type="entry name" value="DUF3082"/>
</dbReference>
<proteinExistence type="predicted"/>
<name>A0A0C1Y7D8_9CYAN</name>
<reference evidence="3" key="3">
    <citation type="submission" date="2020-02" db="EMBL/GenBank/DDBJ databases">
        <authorList>
            <person name="Sarangi A.N."/>
            <person name="Ghosh S."/>
            <person name="Mukherjee M."/>
            <person name="Tripathy S."/>
        </authorList>
    </citation>
    <scope>NUCLEOTIDE SEQUENCE</scope>
    <source>
        <strain evidence="3">BDU141951</strain>
    </source>
</reference>
<keyword evidence="2" id="KW-1133">Transmembrane helix</keyword>
<protein>
    <submittedName>
        <fullName evidence="3">DUF3082 domain-containing protein</fullName>
    </submittedName>
</protein>